<evidence type="ECO:0000256" key="4">
    <source>
        <dbReference type="ARBA" id="ARBA00023163"/>
    </source>
</evidence>
<keyword evidence="3" id="KW-0238">DNA-binding</keyword>
<dbReference type="eggNOG" id="COG0583">
    <property type="taxonomic scope" value="Bacteria"/>
</dbReference>
<dbReference type="Pfam" id="PF00126">
    <property type="entry name" value="HTH_1"/>
    <property type="match status" value="1"/>
</dbReference>
<dbReference type="AlphaFoldDB" id="N9WJU3"/>
<dbReference type="InterPro" id="IPR000847">
    <property type="entry name" value="LysR_HTH_N"/>
</dbReference>
<evidence type="ECO:0000256" key="2">
    <source>
        <dbReference type="ARBA" id="ARBA00023015"/>
    </source>
</evidence>
<dbReference type="InterPro" id="IPR036390">
    <property type="entry name" value="WH_DNA-bd_sf"/>
</dbReference>
<dbReference type="CDD" id="cd08420">
    <property type="entry name" value="PBP2_CysL_like"/>
    <property type="match status" value="1"/>
</dbReference>
<dbReference type="PROSITE" id="PS50931">
    <property type="entry name" value="HTH_LYSR"/>
    <property type="match status" value="1"/>
</dbReference>
<dbReference type="GO" id="GO:0000976">
    <property type="term" value="F:transcription cis-regulatory region binding"/>
    <property type="evidence" value="ECO:0007669"/>
    <property type="project" value="TreeGrafter"/>
</dbReference>
<accession>N9WJU3</accession>
<comment type="similarity">
    <text evidence="1">Belongs to the LysR transcriptional regulatory family.</text>
</comment>
<dbReference type="HOGENOM" id="CLU_039613_6_1_9"/>
<keyword evidence="7" id="KW-1185">Reference proteome</keyword>
<evidence type="ECO:0000313" key="6">
    <source>
        <dbReference type="EMBL" id="ENZ03396.1"/>
    </source>
</evidence>
<organism evidence="6 7">
    <name type="scientific">Clostridium thermobutyricum</name>
    <dbReference type="NCBI Taxonomy" id="29372"/>
    <lineage>
        <taxon>Bacteria</taxon>
        <taxon>Bacillati</taxon>
        <taxon>Bacillota</taxon>
        <taxon>Clostridia</taxon>
        <taxon>Eubacteriales</taxon>
        <taxon>Clostridiaceae</taxon>
        <taxon>Clostridium</taxon>
    </lineage>
</organism>
<dbReference type="PANTHER" id="PTHR30126">
    <property type="entry name" value="HTH-TYPE TRANSCRIPTIONAL REGULATOR"/>
    <property type="match status" value="1"/>
</dbReference>
<dbReference type="InterPro" id="IPR005119">
    <property type="entry name" value="LysR_subst-bd"/>
</dbReference>
<reference evidence="6 7" key="1">
    <citation type="submission" date="2013-01" db="EMBL/GenBank/DDBJ databases">
        <title>The Genome Sequence of Clostridium colicanis 209318.</title>
        <authorList>
            <consortium name="The Broad Institute Genome Sequencing Platform"/>
            <person name="Earl A."/>
            <person name="Ward D."/>
            <person name="Feldgarden M."/>
            <person name="Gevers D."/>
            <person name="Courvalin P."/>
            <person name="Lambert T."/>
            <person name="Walker B."/>
            <person name="Young S.K."/>
            <person name="Zeng Q."/>
            <person name="Gargeya S."/>
            <person name="Fitzgerald M."/>
            <person name="Haas B."/>
            <person name="Abouelleil A."/>
            <person name="Alvarado L."/>
            <person name="Arachchi H.M."/>
            <person name="Berlin A.M."/>
            <person name="Chapman S.B."/>
            <person name="Dewar J."/>
            <person name="Goldberg J."/>
            <person name="Griggs A."/>
            <person name="Gujja S."/>
            <person name="Hansen M."/>
            <person name="Howarth C."/>
            <person name="Imamovic A."/>
            <person name="Larimer J."/>
            <person name="McCowan C."/>
            <person name="Murphy C."/>
            <person name="Neiman D."/>
            <person name="Pearson M."/>
            <person name="Priest M."/>
            <person name="Roberts A."/>
            <person name="Saif S."/>
            <person name="Shea T."/>
            <person name="Sisk P."/>
            <person name="Sykes S."/>
            <person name="Wortman J."/>
            <person name="Nusbaum C."/>
            <person name="Birren B."/>
        </authorList>
    </citation>
    <scope>NUCLEOTIDE SEQUENCE [LARGE SCALE GENOMIC DNA]</scope>
    <source>
        <strain evidence="6 7">209318</strain>
    </source>
</reference>
<dbReference type="PRINTS" id="PR00039">
    <property type="entry name" value="HTHLYSR"/>
</dbReference>
<evidence type="ECO:0000256" key="3">
    <source>
        <dbReference type="ARBA" id="ARBA00023125"/>
    </source>
</evidence>
<dbReference type="PATRIC" id="fig|999411.4.peg.562"/>
<dbReference type="GO" id="GO:0003700">
    <property type="term" value="F:DNA-binding transcription factor activity"/>
    <property type="evidence" value="ECO:0007669"/>
    <property type="project" value="InterPro"/>
</dbReference>
<dbReference type="SUPFAM" id="SSF53850">
    <property type="entry name" value="Periplasmic binding protein-like II"/>
    <property type="match status" value="1"/>
</dbReference>
<dbReference type="Proteomes" id="UP000013097">
    <property type="component" value="Unassembled WGS sequence"/>
</dbReference>
<dbReference type="Gene3D" id="1.10.10.10">
    <property type="entry name" value="Winged helix-like DNA-binding domain superfamily/Winged helix DNA-binding domain"/>
    <property type="match status" value="1"/>
</dbReference>
<feature type="domain" description="HTH lysR-type" evidence="5">
    <location>
        <begin position="1"/>
        <end position="58"/>
    </location>
</feature>
<gene>
    <name evidence="6" type="ORF">HMPREF1092_00583</name>
</gene>
<dbReference type="Gene3D" id="3.40.190.10">
    <property type="entry name" value="Periplasmic binding protein-like II"/>
    <property type="match status" value="2"/>
</dbReference>
<evidence type="ECO:0000256" key="1">
    <source>
        <dbReference type="ARBA" id="ARBA00009437"/>
    </source>
</evidence>
<dbReference type="PANTHER" id="PTHR30126:SF39">
    <property type="entry name" value="HTH-TYPE TRANSCRIPTIONAL REGULATOR CYSL"/>
    <property type="match status" value="1"/>
</dbReference>
<dbReference type="EMBL" id="AGYT01000007">
    <property type="protein sequence ID" value="ENZ03396.1"/>
    <property type="molecule type" value="Genomic_DNA"/>
</dbReference>
<protein>
    <recommendedName>
        <fullName evidence="5">HTH lysR-type domain-containing protein</fullName>
    </recommendedName>
</protein>
<dbReference type="SUPFAM" id="SSF46785">
    <property type="entry name" value="Winged helix' DNA-binding domain"/>
    <property type="match status" value="1"/>
</dbReference>
<evidence type="ECO:0000259" key="5">
    <source>
        <dbReference type="PROSITE" id="PS50931"/>
    </source>
</evidence>
<proteinExistence type="inferred from homology"/>
<keyword evidence="4" id="KW-0804">Transcription</keyword>
<sequence>MNFRKLRIFYETAMELNMTKVGKKLYISQPSVSQAIQELEAELDVKLFDRIGKKIKLTNEGEVYLNYVRRILNIYEEGVDKIKSIRESRSGEIKIGASTTIGIYVLPKIIKKFHNKYNDIKISLIIDNTENIENLILKNEIDFAFVEGNVHSDEINVEKFWEDNLVFICENKSNIETIQDGKKLSIIMREKGSGTREIIENKLIKENIPFDIFMELGSTEAIKRSVESGMGIGCVSERCIKRELKYGILKKISVKGIDIRRDLLFICHRDKFINNNMSIFIKEAKLYK</sequence>
<comment type="caution">
    <text evidence="6">The sequence shown here is derived from an EMBL/GenBank/DDBJ whole genome shotgun (WGS) entry which is preliminary data.</text>
</comment>
<dbReference type="Pfam" id="PF03466">
    <property type="entry name" value="LysR_substrate"/>
    <property type="match status" value="1"/>
</dbReference>
<dbReference type="InterPro" id="IPR036388">
    <property type="entry name" value="WH-like_DNA-bd_sf"/>
</dbReference>
<evidence type="ECO:0000313" key="7">
    <source>
        <dbReference type="Proteomes" id="UP000013097"/>
    </source>
</evidence>
<dbReference type="RefSeq" id="WP_002597086.1">
    <property type="nucleotide sequence ID" value="NZ_CAUWHC010000003.1"/>
</dbReference>
<keyword evidence="2" id="KW-0805">Transcription regulation</keyword>
<name>N9WJU3_9CLOT</name>
<dbReference type="FunFam" id="1.10.10.10:FF:000001">
    <property type="entry name" value="LysR family transcriptional regulator"/>
    <property type="match status" value="1"/>
</dbReference>